<dbReference type="Proteomes" id="UP000663854">
    <property type="component" value="Unassembled WGS sequence"/>
</dbReference>
<dbReference type="Proteomes" id="UP000663864">
    <property type="component" value="Unassembled WGS sequence"/>
</dbReference>
<dbReference type="EMBL" id="CAJNOO010000148">
    <property type="protein sequence ID" value="CAF0828479.1"/>
    <property type="molecule type" value="Genomic_DNA"/>
</dbReference>
<sequence length="306" mass="33920">MISGPVITITTPNETSTKTKRILFRIVLCIAMFGSVIVSAILFLQGGLVLGHLRYFIDIGQHPLHITSIFLLIFGLLSILTFIILTIGLINIKRNFAIIALGLLIICSLGLIAFSIWSFITISNEQLSKSINNDLIKELDQTQYNITSGNNIIVNNTPKMARLEKQHQCCGLIDPIEDYQSRQSSIVRTTISTSGNTKGRTTSFQKNPSTSSLSILLPISCCNEKYRSNDNNLCVDTYGNTANPLSRYNTEGCYFIINREKFQRIQQQGFITIVSACLAVISCISLAAVIRLLTEGYQVVPLRTTT</sequence>
<evidence type="ECO:0000313" key="9">
    <source>
        <dbReference type="EMBL" id="CAF0956082.1"/>
    </source>
</evidence>
<dbReference type="EMBL" id="CAJOAX010002051">
    <property type="protein sequence ID" value="CAF3767109.1"/>
    <property type="molecule type" value="Genomic_DNA"/>
</dbReference>
<protein>
    <recommendedName>
        <fullName evidence="16">Tetraspanin</fullName>
    </recommendedName>
</protein>
<evidence type="ECO:0000313" key="11">
    <source>
        <dbReference type="EMBL" id="CAF3702998.1"/>
    </source>
</evidence>
<dbReference type="Proteomes" id="UP000663882">
    <property type="component" value="Unassembled WGS sequence"/>
</dbReference>
<evidence type="ECO:0000256" key="3">
    <source>
        <dbReference type="ARBA" id="ARBA00022989"/>
    </source>
</evidence>
<evidence type="ECO:0000256" key="4">
    <source>
        <dbReference type="ARBA" id="ARBA00023136"/>
    </source>
</evidence>
<dbReference type="EMBL" id="CAJOBE010000966">
    <property type="protein sequence ID" value="CAF3702998.1"/>
    <property type="molecule type" value="Genomic_DNA"/>
</dbReference>
<dbReference type="Proteomes" id="UP000663870">
    <property type="component" value="Unassembled WGS sequence"/>
</dbReference>
<feature type="transmembrane region" description="Helical" evidence="5">
    <location>
        <begin position="64"/>
        <end position="90"/>
    </location>
</feature>
<feature type="transmembrane region" description="Helical" evidence="5">
    <location>
        <begin position="22"/>
        <end position="44"/>
    </location>
</feature>
<keyword evidence="3 5" id="KW-1133">Transmembrane helix</keyword>
<dbReference type="OrthoDB" id="10013743at2759"/>
<evidence type="ECO:0000256" key="5">
    <source>
        <dbReference type="SAM" id="Phobius"/>
    </source>
</evidence>
<evidence type="ECO:0000256" key="2">
    <source>
        <dbReference type="ARBA" id="ARBA00022692"/>
    </source>
</evidence>
<dbReference type="InterPro" id="IPR018499">
    <property type="entry name" value="Tetraspanin/Peripherin"/>
</dbReference>
<dbReference type="EMBL" id="CAJNOT010000340">
    <property type="protein sequence ID" value="CAF0946852.1"/>
    <property type="molecule type" value="Genomic_DNA"/>
</dbReference>
<evidence type="ECO:0000313" key="10">
    <source>
        <dbReference type="EMBL" id="CAF1110746.1"/>
    </source>
</evidence>
<evidence type="ECO:0000313" key="7">
    <source>
        <dbReference type="EMBL" id="CAF0918462.1"/>
    </source>
</evidence>
<evidence type="ECO:0000313" key="15">
    <source>
        <dbReference type="Proteomes" id="UP000663870"/>
    </source>
</evidence>
<evidence type="ECO:0008006" key="16">
    <source>
        <dbReference type="Google" id="ProtNLM"/>
    </source>
</evidence>
<evidence type="ECO:0000313" key="14">
    <source>
        <dbReference type="Proteomes" id="UP000663854"/>
    </source>
</evidence>
<dbReference type="AlphaFoldDB" id="A0A814AWG2"/>
<proteinExistence type="predicted"/>
<keyword evidence="4 5" id="KW-0472">Membrane</keyword>
<dbReference type="EMBL" id="CAJNOH010000162">
    <property type="protein sequence ID" value="CAF0918462.1"/>
    <property type="molecule type" value="Genomic_DNA"/>
</dbReference>
<name>A0A814AWG2_9BILA</name>
<dbReference type="Proteomes" id="UP000663823">
    <property type="component" value="Unassembled WGS sequence"/>
</dbReference>
<accession>A0A814AWG2</accession>
<organism evidence="7 14">
    <name type="scientific">Rotaria sordida</name>
    <dbReference type="NCBI Taxonomy" id="392033"/>
    <lineage>
        <taxon>Eukaryota</taxon>
        <taxon>Metazoa</taxon>
        <taxon>Spiralia</taxon>
        <taxon>Gnathifera</taxon>
        <taxon>Rotifera</taxon>
        <taxon>Eurotatoria</taxon>
        <taxon>Bdelloidea</taxon>
        <taxon>Philodinida</taxon>
        <taxon>Philodinidae</taxon>
        <taxon>Rotaria</taxon>
    </lineage>
</organism>
<evidence type="ECO:0000313" key="8">
    <source>
        <dbReference type="EMBL" id="CAF0946852.1"/>
    </source>
</evidence>
<feature type="transmembrane region" description="Helical" evidence="5">
    <location>
        <begin position="269"/>
        <end position="293"/>
    </location>
</feature>
<feature type="transmembrane region" description="Helical" evidence="5">
    <location>
        <begin position="96"/>
        <end position="120"/>
    </location>
</feature>
<dbReference type="Proteomes" id="UP000663889">
    <property type="component" value="Unassembled WGS sequence"/>
</dbReference>
<evidence type="ECO:0000256" key="1">
    <source>
        <dbReference type="ARBA" id="ARBA00004141"/>
    </source>
</evidence>
<comment type="caution">
    <text evidence="7">The sequence shown here is derived from an EMBL/GenBank/DDBJ whole genome shotgun (WGS) entry which is preliminary data.</text>
</comment>
<evidence type="ECO:0000313" key="13">
    <source>
        <dbReference type="EMBL" id="CAF3804615.1"/>
    </source>
</evidence>
<comment type="subcellular location">
    <subcellularLocation>
        <location evidence="1">Membrane</location>
        <topology evidence="1">Multi-pass membrane protein</topology>
    </subcellularLocation>
</comment>
<evidence type="ECO:0000313" key="12">
    <source>
        <dbReference type="EMBL" id="CAF3767109.1"/>
    </source>
</evidence>
<gene>
    <name evidence="11" type="ORF">FNK824_LOCUS9291</name>
    <name evidence="13" type="ORF">JBS370_LOCUS15502</name>
    <name evidence="9" type="ORF">JXQ802_LOCUS11945</name>
    <name evidence="12" type="ORF">OTI717_LOCUS16447</name>
    <name evidence="7" type="ORF">PYM288_LOCUS10396</name>
    <name evidence="6" type="ORF">RFH988_LOCUS5309</name>
    <name evidence="10" type="ORF">SEV965_LOCUS16366</name>
    <name evidence="8" type="ORF">ZHD862_LOCUS9782</name>
</gene>
<keyword evidence="2 5" id="KW-0812">Transmembrane</keyword>
<dbReference type="EMBL" id="CAJNOL010000241">
    <property type="protein sequence ID" value="CAF0956082.1"/>
    <property type="molecule type" value="Genomic_DNA"/>
</dbReference>
<dbReference type="Proteomes" id="UP000663874">
    <property type="component" value="Unassembled WGS sequence"/>
</dbReference>
<reference evidence="7" key="1">
    <citation type="submission" date="2021-02" db="EMBL/GenBank/DDBJ databases">
        <authorList>
            <person name="Nowell W R."/>
        </authorList>
    </citation>
    <scope>NUCLEOTIDE SEQUENCE</scope>
</reference>
<evidence type="ECO:0000313" key="6">
    <source>
        <dbReference type="EMBL" id="CAF0828479.1"/>
    </source>
</evidence>
<dbReference type="EMBL" id="CAJNOU010000893">
    <property type="protein sequence ID" value="CAF1110746.1"/>
    <property type="molecule type" value="Genomic_DNA"/>
</dbReference>
<dbReference type="Pfam" id="PF00335">
    <property type="entry name" value="Tetraspanin"/>
    <property type="match status" value="1"/>
</dbReference>
<keyword evidence="15" id="KW-1185">Reference proteome</keyword>
<dbReference type="Proteomes" id="UP000663836">
    <property type="component" value="Unassembled WGS sequence"/>
</dbReference>
<dbReference type="GO" id="GO:0016020">
    <property type="term" value="C:membrane"/>
    <property type="evidence" value="ECO:0007669"/>
    <property type="project" value="UniProtKB-SubCell"/>
</dbReference>
<dbReference type="EMBL" id="CAJOBD010001489">
    <property type="protein sequence ID" value="CAF3804615.1"/>
    <property type="molecule type" value="Genomic_DNA"/>
</dbReference>